<dbReference type="EMBL" id="KV417481">
    <property type="protein sequence ID" value="KZP33883.1"/>
    <property type="molecule type" value="Genomic_DNA"/>
</dbReference>
<protein>
    <submittedName>
        <fullName evidence="2">Uncharacterized protein</fullName>
    </submittedName>
</protein>
<reference evidence="2 3" key="1">
    <citation type="journal article" date="2016" name="Mol. Biol. Evol.">
        <title>Comparative Genomics of Early-Diverging Mushroom-Forming Fungi Provides Insights into the Origins of Lignocellulose Decay Capabilities.</title>
        <authorList>
            <person name="Nagy L.G."/>
            <person name="Riley R."/>
            <person name="Tritt A."/>
            <person name="Adam C."/>
            <person name="Daum C."/>
            <person name="Floudas D."/>
            <person name="Sun H."/>
            <person name="Yadav J.S."/>
            <person name="Pangilinan J."/>
            <person name="Larsson K.H."/>
            <person name="Matsuura K."/>
            <person name="Barry K."/>
            <person name="Labutti K."/>
            <person name="Kuo R."/>
            <person name="Ohm R.A."/>
            <person name="Bhattacharya S.S."/>
            <person name="Shirouzu T."/>
            <person name="Yoshinaga Y."/>
            <person name="Martin F.M."/>
            <person name="Grigoriev I.V."/>
            <person name="Hibbett D.S."/>
        </authorList>
    </citation>
    <scope>NUCLEOTIDE SEQUENCE [LARGE SCALE GENOMIC DNA]</scope>
    <source>
        <strain evidence="2 3">CBS 109695</strain>
    </source>
</reference>
<sequence length="118" mass="12901">MVPRESEHSGVTEGEQPSRLCLLKHAPSHTLRLSQSSGVLRWRAGCIGPRFATAESVYILALLVRQCEVLVPAGQDKEDKEDRAGGEQEGASSLDHRDHHRTHGIPGQADSEAEERLA</sequence>
<keyword evidence="3" id="KW-1185">Reference proteome</keyword>
<feature type="compositionally biased region" description="Basic and acidic residues" evidence="1">
    <location>
        <begin position="75"/>
        <end position="86"/>
    </location>
</feature>
<accession>A0A166WLM7</accession>
<dbReference type="Proteomes" id="UP000076532">
    <property type="component" value="Unassembled WGS sequence"/>
</dbReference>
<evidence type="ECO:0000313" key="3">
    <source>
        <dbReference type="Proteomes" id="UP000076532"/>
    </source>
</evidence>
<name>A0A166WLM7_9AGAM</name>
<dbReference type="AlphaFoldDB" id="A0A166WLM7"/>
<gene>
    <name evidence="2" type="ORF">FIBSPDRAFT_1035849</name>
</gene>
<feature type="region of interest" description="Disordered" evidence="1">
    <location>
        <begin position="74"/>
        <end position="118"/>
    </location>
</feature>
<evidence type="ECO:0000313" key="2">
    <source>
        <dbReference type="EMBL" id="KZP33883.1"/>
    </source>
</evidence>
<organism evidence="2 3">
    <name type="scientific">Athelia psychrophila</name>
    <dbReference type="NCBI Taxonomy" id="1759441"/>
    <lineage>
        <taxon>Eukaryota</taxon>
        <taxon>Fungi</taxon>
        <taxon>Dikarya</taxon>
        <taxon>Basidiomycota</taxon>
        <taxon>Agaricomycotina</taxon>
        <taxon>Agaricomycetes</taxon>
        <taxon>Agaricomycetidae</taxon>
        <taxon>Atheliales</taxon>
        <taxon>Atheliaceae</taxon>
        <taxon>Athelia</taxon>
    </lineage>
</organism>
<evidence type="ECO:0000256" key="1">
    <source>
        <dbReference type="SAM" id="MobiDB-lite"/>
    </source>
</evidence>
<dbReference type="OrthoDB" id="1470350at2759"/>
<proteinExistence type="predicted"/>